<dbReference type="Proteomes" id="UP001378592">
    <property type="component" value="Unassembled WGS sequence"/>
</dbReference>
<evidence type="ECO:0000256" key="12">
    <source>
        <dbReference type="ARBA" id="ARBA00030231"/>
    </source>
</evidence>
<comment type="similarity">
    <text evidence="2">Belongs to the methyltransferase superfamily. LCMT family.</text>
</comment>
<dbReference type="AlphaFoldDB" id="A0AAN9VSR9"/>
<dbReference type="GO" id="GO:0000049">
    <property type="term" value="F:tRNA binding"/>
    <property type="evidence" value="ECO:0007669"/>
    <property type="project" value="TreeGrafter"/>
</dbReference>
<evidence type="ECO:0000256" key="5">
    <source>
        <dbReference type="ARBA" id="ARBA00018045"/>
    </source>
</evidence>
<comment type="catalytic activity">
    <reaction evidence="14">
        <text>7-[(3S)-(3-amino-3-methoxycarbonyl)propyl]wyosine(37) in tRNA(Phe) + S-adenosyl-L-methionine + CO2 = wybutosine(37) in tRNA(Phe) + S-adenosyl-L-homocysteine + 2 H(+)</text>
        <dbReference type="Rhea" id="RHEA:37119"/>
        <dbReference type="Rhea" id="RHEA-COMP:11844"/>
        <dbReference type="Rhea" id="RHEA-COMP:11847"/>
        <dbReference type="ChEBI" id="CHEBI:15378"/>
        <dbReference type="ChEBI" id="CHEBI:16526"/>
        <dbReference type="ChEBI" id="CHEBI:57856"/>
        <dbReference type="ChEBI" id="CHEBI:59789"/>
        <dbReference type="ChEBI" id="CHEBI:73544"/>
        <dbReference type="ChEBI" id="CHEBI:74275"/>
        <dbReference type="EC" id="2.3.1.231"/>
    </reaction>
</comment>
<evidence type="ECO:0000256" key="2">
    <source>
        <dbReference type="ARBA" id="ARBA00010703"/>
    </source>
</evidence>
<gene>
    <name evidence="16" type="ORF">R5R35_010517</name>
</gene>
<name>A0AAN9VSR9_9ORTH</name>
<dbReference type="EC" id="2.3.1.231" evidence="3"/>
<protein>
    <recommendedName>
        <fullName evidence="5">tRNA wybutosine-synthesizing protein 4</fullName>
        <ecNumber evidence="4">2.1.1.290</ecNumber>
        <ecNumber evidence="3">2.3.1.231</ecNumber>
    </recommendedName>
    <alternativeName>
        <fullName evidence="12">Leucine carboxyl methyltransferase 2</fullName>
    </alternativeName>
    <alternativeName>
        <fullName evidence="13">tRNA(Phe) (7-(3-amino-3-(methoxycarbonyl)propyl)wyosine(37)-N)-methoxycarbonyltransferase</fullName>
    </alternativeName>
    <alternativeName>
        <fullName evidence="11">tRNA(Phe) (7-(3-amino-3-carboxypropyl)wyosine(37)-O)-methyltransferase</fullName>
    </alternativeName>
</protein>
<keyword evidence="7" id="KW-0808">Transferase</keyword>
<evidence type="ECO:0000313" key="16">
    <source>
        <dbReference type="EMBL" id="KAK7863484.1"/>
    </source>
</evidence>
<evidence type="ECO:0000256" key="10">
    <source>
        <dbReference type="ARBA" id="ARBA00025588"/>
    </source>
</evidence>
<dbReference type="SUPFAM" id="SSF51197">
    <property type="entry name" value="Clavaminate synthase-like"/>
    <property type="match status" value="1"/>
</dbReference>
<evidence type="ECO:0000256" key="4">
    <source>
        <dbReference type="ARBA" id="ARBA00012779"/>
    </source>
</evidence>
<dbReference type="Gene3D" id="2.60.120.650">
    <property type="entry name" value="Cupin"/>
    <property type="match status" value="1"/>
</dbReference>
<dbReference type="GO" id="GO:0008168">
    <property type="term" value="F:methyltransferase activity"/>
    <property type="evidence" value="ECO:0007669"/>
    <property type="project" value="UniProtKB-KW"/>
</dbReference>
<keyword evidence="17" id="KW-1185">Reference proteome</keyword>
<dbReference type="PANTHER" id="PTHR12461">
    <property type="entry name" value="HYPOXIA-INDUCIBLE FACTOR 1 ALPHA INHIBITOR-RELATED"/>
    <property type="match status" value="1"/>
</dbReference>
<dbReference type="PROSITE" id="PS51184">
    <property type="entry name" value="JMJC"/>
    <property type="match status" value="1"/>
</dbReference>
<dbReference type="GO" id="GO:0032259">
    <property type="term" value="P:methylation"/>
    <property type="evidence" value="ECO:0007669"/>
    <property type="project" value="UniProtKB-KW"/>
</dbReference>
<comment type="function">
    <text evidence="10">Probable S-adenosyl-L-methionine-dependent methyltransferase that acts as a component of the wybutosine biosynthesis pathway. Wybutosine is a hyper modified guanosine with a tricyclic base found at the 3'-position adjacent to the anticodon of eukaryotic phenylalanine tRNA. May methylate the carboxyl group of leucine residues to form alpha-leucine ester residues.</text>
</comment>
<comment type="catalytic activity">
    <reaction evidence="1">
        <text>7-[(3S)-3-amino-3-carboxypropyl]wyosine(37) in tRNA(Phe) + S-adenosyl-L-methionine = 7-[(3S)-(3-amino-3-methoxycarbonyl)propyl]wyosine(37) in tRNA(Phe) + S-adenosyl-L-homocysteine</text>
        <dbReference type="Rhea" id="RHEA:36903"/>
        <dbReference type="Rhea" id="RHEA-COMP:10379"/>
        <dbReference type="Rhea" id="RHEA-COMP:11844"/>
        <dbReference type="ChEBI" id="CHEBI:57856"/>
        <dbReference type="ChEBI" id="CHEBI:59789"/>
        <dbReference type="ChEBI" id="CHEBI:73543"/>
        <dbReference type="ChEBI" id="CHEBI:74275"/>
        <dbReference type="EC" id="2.1.1.290"/>
    </reaction>
</comment>
<dbReference type="Pfam" id="PF13621">
    <property type="entry name" value="Cupin_8"/>
    <property type="match status" value="1"/>
</dbReference>
<keyword evidence="9" id="KW-0819">tRNA processing</keyword>
<keyword evidence="8" id="KW-0949">S-adenosyl-L-methionine</keyword>
<evidence type="ECO:0000259" key="15">
    <source>
        <dbReference type="PROSITE" id="PS51184"/>
    </source>
</evidence>
<evidence type="ECO:0000256" key="11">
    <source>
        <dbReference type="ARBA" id="ARBA00029750"/>
    </source>
</evidence>
<dbReference type="InterPro" id="IPR003347">
    <property type="entry name" value="JmjC_dom"/>
</dbReference>
<sequence length="311" mass="36272">MSHWDVSTYESVSEEKFTQQIYPRREPALIKGVDIGPCTKLWTRDYLSEKIGEVPVKVHVSTDPKMDFISKNFVYKTLPLRDLIERAAKEENTEYFLNSHEYYYLRSLGSDPRGREIADVKKQFPSIASDITVPKFFNDKDFFSSVFRIGSSGVQLWTHYDIMDNILIQICGKKRVTLFSPDDALNMYLVGDKSLVIDIDNPDLNKYPRFRNVKRYECMMEPGDILFIPALWFHNALALEFGIAVNIFWKHLPHDLYDKKDPYGNKDLVPAARALLAVENAVKQLDVLPEEYRQFYGKRMITALENRFTKR</sequence>
<reference evidence="16 17" key="1">
    <citation type="submission" date="2024-03" db="EMBL/GenBank/DDBJ databases">
        <title>The genome assembly and annotation of the cricket Gryllus longicercus Weissman &amp; Gray.</title>
        <authorList>
            <person name="Szrajer S."/>
            <person name="Gray D."/>
            <person name="Ylla G."/>
        </authorList>
    </citation>
    <scope>NUCLEOTIDE SEQUENCE [LARGE SCALE GENOMIC DNA]</scope>
    <source>
        <strain evidence="16">DAG 2021-001</strain>
        <tissue evidence="16">Whole body minus gut</tissue>
    </source>
</reference>
<comment type="caution">
    <text evidence="16">The sequence shown here is derived from an EMBL/GenBank/DDBJ whole genome shotgun (WGS) entry which is preliminary data.</text>
</comment>
<evidence type="ECO:0000256" key="7">
    <source>
        <dbReference type="ARBA" id="ARBA00022679"/>
    </source>
</evidence>
<dbReference type="EMBL" id="JAZDUA010000229">
    <property type="protein sequence ID" value="KAK7863484.1"/>
    <property type="molecule type" value="Genomic_DNA"/>
</dbReference>
<evidence type="ECO:0000256" key="14">
    <source>
        <dbReference type="ARBA" id="ARBA00049250"/>
    </source>
</evidence>
<dbReference type="GO" id="GO:0031591">
    <property type="term" value="P:wybutosine biosynthetic process"/>
    <property type="evidence" value="ECO:0007669"/>
    <property type="project" value="TreeGrafter"/>
</dbReference>
<keyword evidence="6" id="KW-0489">Methyltransferase</keyword>
<evidence type="ECO:0000313" key="17">
    <source>
        <dbReference type="Proteomes" id="UP001378592"/>
    </source>
</evidence>
<dbReference type="FunFam" id="2.60.120.650:FF:000043">
    <property type="entry name" value="tRNA wybutosine-synthesizing protein 4"/>
    <property type="match status" value="1"/>
</dbReference>
<organism evidence="16 17">
    <name type="scientific">Gryllus longicercus</name>
    <dbReference type="NCBI Taxonomy" id="2509291"/>
    <lineage>
        <taxon>Eukaryota</taxon>
        <taxon>Metazoa</taxon>
        <taxon>Ecdysozoa</taxon>
        <taxon>Arthropoda</taxon>
        <taxon>Hexapoda</taxon>
        <taxon>Insecta</taxon>
        <taxon>Pterygota</taxon>
        <taxon>Neoptera</taxon>
        <taxon>Polyneoptera</taxon>
        <taxon>Orthoptera</taxon>
        <taxon>Ensifera</taxon>
        <taxon>Gryllidea</taxon>
        <taxon>Grylloidea</taxon>
        <taxon>Gryllidae</taxon>
        <taxon>Gryllinae</taxon>
        <taxon>Gryllus</taxon>
    </lineage>
</organism>
<evidence type="ECO:0000256" key="9">
    <source>
        <dbReference type="ARBA" id="ARBA00022694"/>
    </source>
</evidence>
<dbReference type="EC" id="2.1.1.290" evidence="4"/>
<accession>A0AAN9VSR9</accession>
<dbReference type="InterPro" id="IPR041667">
    <property type="entry name" value="Cupin_8"/>
</dbReference>
<evidence type="ECO:0000256" key="13">
    <source>
        <dbReference type="ARBA" id="ARBA00030847"/>
    </source>
</evidence>
<proteinExistence type="inferred from homology"/>
<evidence type="ECO:0000256" key="3">
    <source>
        <dbReference type="ARBA" id="ARBA00012155"/>
    </source>
</evidence>
<feature type="domain" description="JmjC" evidence="15">
    <location>
        <begin position="109"/>
        <end position="266"/>
    </location>
</feature>
<evidence type="ECO:0000256" key="8">
    <source>
        <dbReference type="ARBA" id="ARBA00022691"/>
    </source>
</evidence>
<dbReference type="Gene3D" id="6.10.140.1470">
    <property type="match status" value="1"/>
</dbReference>
<evidence type="ECO:0000256" key="1">
    <source>
        <dbReference type="ARBA" id="ARBA00001806"/>
    </source>
</evidence>
<evidence type="ECO:0000256" key="6">
    <source>
        <dbReference type="ARBA" id="ARBA00022603"/>
    </source>
</evidence>
<dbReference type="PANTHER" id="PTHR12461:SF104">
    <property type="entry name" value="TRNA WYBUTOSINE-SYNTHESIZING PROTEIN 5"/>
    <property type="match status" value="1"/>
</dbReference>